<accession>A0A9P4GVW8</accession>
<proteinExistence type="predicted"/>
<organism evidence="1 2">
    <name type="scientific">Setomelanomma holmii</name>
    <dbReference type="NCBI Taxonomy" id="210430"/>
    <lineage>
        <taxon>Eukaryota</taxon>
        <taxon>Fungi</taxon>
        <taxon>Dikarya</taxon>
        <taxon>Ascomycota</taxon>
        <taxon>Pezizomycotina</taxon>
        <taxon>Dothideomycetes</taxon>
        <taxon>Pleosporomycetidae</taxon>
        <taxon>Pleosporales</taxon>
        <taxon>Pleosporineae</taxon>
        <taxon>Phaeosphaeriaceae</taxon>
        <taxon>Setomelanomma</taxon>
    </lineage>
</organism>
<feature type="non-terminal residue" evidence="1">
    <location>
        <position position="61"/>
    </location>
</feature>
<sequence length="61" mass="6544">FSFPLHTADSRAAWAVIETGYARVTAIGPALWGMYFGGHYEAIDVLIASTAWIALVDAVVC</sequence>
<evidence type="ECO:0000313" key="2">
    <source>
        <dbReference type="Proteomes" id="UP000799777"/>
    </source>
</evidence>
<dbReference type="EMBL" id="ML978472">
    <property type="protein sequence ID" value="KAF2022689.1"/>
    <property type="molecule type" value="Genomic_DNA"/>
</dbReference>
<dbReference type="InterPro" id="IPR025363">
    <property type="entry name" value="DUF4267"/>
</dbReference>
<protein>
    <submittedName>
        <fullName evidence="1">Uncharacterized protein</fullName>
    </submittedName>
</protein>
<dbReference type="Proteomes" id="UP000799777">
    <property type="component" value="Unassembled WGS sequence"/>
</dbReference>
<dbReference type="Pfam" id="PF14087">
    <property type="entry name" value="DUF4267"/>
    <property type="match status" value="1"/>
</dbReference>
<name>A0A9P4GVW8_9PLEO</name>
<keyword evidence="2" id="KW-1185">Reference proteome</keyword>
<reference evidence="1" key="1">
    <citation type="journal article" date="2020" name="Stud. Mycol.">
        <title>101 Dothideomycetes genomes: a test case for predicting lifestyles and emergence of pathogens.</title>
        <authorList>
            <person name="Haridas S."/>
            <person name="Albert R."/>
            <person name="Binder M."/>
            <person name="Bloem J."/>
            <person name="Labutti K."/>
            <person name="Salamov A."/>
            <person name="Andreopoulos B."/>
            <person name="Baker S."/>
            <person name="Barry K."/>
            <person name="Bills G."/>
            <person name="Bluhm B."/>
            <person name="Cannon C."/>
            <person name="Castanera R."/>
            <person name="Culley D."/>
            <person name="Daum C."/>
            <person name="Ezra D."/>
            <person name="Gonzalez J."/>
            <person name="Henrissat B."/>
            <person name="Kuo A."/>
            <person name="Liang C."/>
            <person name="Lipzen A."/>
            <person name="Lutzoni F."/>
            <person name="Magnuson J."/>
            <person name="Mondo S."/>
            <person name="Nolan M."/>
            <person name="Ohm R."/>
            <person name="Pangilinan J."/>
            <person name="Park H.-J."/>
            <person name="Ramirez L."/>
            <person name="Alfaro M."/>
            <person name="Sun H."/>
            <person name="Tritt A."/>
            <person name="Yoshinaga Y."/>
            <person name="Zwiers L.-H."/>
            <person name="Turgeon B."/>
            <person name="Goodwin S."/>
            <person name="Spatafora J."/>
            <person name="Crous P."/>
            <person name="Grigoriev I."/>
        </authorList>
    </citation>
    <scope>NUCLEOTIDE SEQUENCE</scope>
    <source>
        <strain evidence="1">CBS 110217</strain>
    </source>
</reference>
<evidence type="ECO:0000313" key="1">
    <source>
        <dbReference type="EMBL" id="KAF2022689.1"/>
    </source>
</evidence>
<dbReference type="AlphaFoldDB" id="A0A9P4GVW8"/>
<dbReference type="OrthoDB" id="2989864at2759"/>
<comment type="caution">
    <text evidence="1">The sequence shown here is derived from an EMBL/GenBank/DDBJ whole genome shotgun (WGS) entry which is preliminary data.</text>
</comment>
<feature type="non-terminal residue" evidence="1">
    <location>
        <position position="1"/>
    </location>
</feature>
<gene>
    <name evidence="1" type="ORF">EK21DRAFT_18155</name>
</gene>